<dbReference type="EMBL" id="JAVDYC010000001">
    <property type="protein sequence ID" value="MDR7320739.1"/>
    <property type="molecule type" value="Genomic_DNA"/>
</dbReference>
<comment type="caution">
    <text evidence="1">The sequence shown here is derived from an EMBL/GenBank/DDBJ whole genome shotgun (WGS) entry which is preliminary data.</text>
</comment>
<name>A0AAE3ZLA1_9ACTN</name>
<dbReference type="RefSeq" id="WP_310409372.1">
    <property type="nucleotide sequence ID" value="NZ_JAVDYC010000001.1"/>
</dbReference>
<accession>A0AAE3ZLA1</accession>
<dbReference type="AlphaFoldDB" id="A0AAE3ZLA1"/>
<organism evidence="1 2">
    <name type="scientific">Catenuloplanes niger</name>
    <dbReference type="NCBI Taxonomy" id="587534"/>
    <lineage>
        <taxon>Bacteria</taxon>
        <taxon>Bacillati</taxon>
        <taxon>Actinomycetota</taxon>
        <taxon>Actinomycetes</taxon>
        <taxon>Micromonosporales</taxon>
        <taxon>Micromonosporaceae</taxon>
        <taxon>Catenuloplanes</taxon>
    </lineage>
</organism>
<evidence type="ECO:0000313" key="1">
    <source>
        <dbReference type="EMBL" id="MDR7320739.1"/>
    </source>
</evidence>
<keyword evidence="2" id="KW-1185">Reference proteome</keyword>
<dbReference type="Proteomes" id="UP001183629">
    <property type="component" value="Unassembled WGS sequence"/>
</dbReference>
<proteinExistence type="predicted"/>
<evidence type="ECO:0000313" key="2">
    <source>
        <dbReference type="Proteomes" id="UP001183629"/>
    </source>
</evidence>
<reference evidence="1 2" key="1">
    <citation type="submission" date="2023-07" db="EMBL/GenBank/DDBJ databases">
        <title>Sequencing the genomes of 1000 actinobacteria strains.</title>
        <authorList>
            <person name="Klenk H.-P."/>
        </authorList>
    </citation>
    <scope>NUCLEOTIDE SEQUENCE [LARGE SCALE GENOMIC DNA]</scope>
    <source>
        <strain evidence="1 2">DSM 44711</strain>
    </source>
</reference>
<sequence>MPGRDAAAFLVGPINYRSTIEHGPADTLYGCGAHDAGVTVALEPPPGRVRLAPLSEQPEDIAGVRTG</sequence>
<gene>
    <name evidence="1" type="ORF">J2S44_000989</name>
</gene>
<protein>
    <submittedName>
        <fullName evidence="1">Uncharacterized protein</fullName>
    </submittedName>
</protein>